<reference evidence="2 3" key="1">
    <citation type="submission" date="2015-03" db="EMBL/GenBank/DDBJ databases">
        <title>Genome assembly of Sandaracinus amylolyticus DSM 53668.</title>
        <authorList>
            <person name="Sharma G."/>
            <person name="Subramanian S."/>
        </authorList>
    </citation>
    <scope>NUCLEOTIDE SEQUENCE [LARGE SCALE GENOMIC DNA]</scope>
    <source>
        <strain evidence="2 3">DSM 53668</strain>
    </source>
</reference>
<feature type="transmembrane region" description="Helical" evidence="1">
    <location>
        <begin position="6"/>
        <end position="28"/>
    </location>
</feature>
<keyword evidence="1" id="KW-0812">Transmembrane</keyword>
<keyword evidence="3" id="KW-1185">Reference proteome</keyword>
<accession>A0A0F6YHJ0</accession>
<evidence type="ECO:0000313" key="3">
    <source>
        <dbReference type="Proteomes" id="UP000034883"/>
    </source>
</evidence>
<gene>
    <name evidence="2" type="ORF">DB32_001231</name>
</gene>
<feature type="transmembrane region" description="Helical" evidence="1">
    <location>
        <begin position="152"/>
        <end position="175"/>
    </location>
</feature>
<dbReference type="EMBL" id="CP011125">
    <property type="protein sequence ID" value="AKF04082.1"/>
    <property type="molecule type" value="Genomic_DNA"/>
</dbReference>
<proteinExistence type="predicted"/>
<dbReference type="Proteomes" id="UP000034883">
    <property type="component" value="Chromosome"/>
</dbReference>
<dbReference type="AlphaFoldDB" id="A0A0F6YHJ0"/>
<sequence length="176" mass="19322">MSADRTLLIILAVVLATVVIGTSVARAWRRLRARSRQLRARRGERDAERLLARAGWIVEARQVARTLRFEVDGAPAEAHVRCDLLVRRGARRCVAEVKTGALAPRLDHAPTRRQLLEYRLAFDVDGVLLVDAESERVMEVRFPLATARRSSAALWLVGGGLLAGAALGAITSALLR</sequence>
<evidence type="ECO:0000313" key="2">
    <source>
        <dbReference type="EMBL" id="AKF04082.1"/>
    </source>
</evidence>
<organism evidence="2 3">
    <name type="scientific">Sandaracinus amylolyticus</name>
    <dbReference type="NCBI Taxonomy" id="927083"/>
    <lineage>
        <taxon>Bacteria</taxon>
        <taxon>Pseudomonadati</taxon>
        <taxon>Myxococcota</taxon>
        <taxon>Polyangia</taxon>
        <taxon>Polyangiales</taxon>
        <taxon>Sandaracinaceae</taxon>
        <taxon>Sandaracinus</taxon>
    </lineage>
</organism>
<evidence type="ECO:0000256" key="1">
    <source>
        <dbReference type="SAM" id="Phobius"/>
    </source>
</evidence>
<keyword evidence="1" id="KW-1133">Transmembrane helix</keyword>
<dbReference type="OrthoDB" id="2082218at2"/>
<keyword evidence="1" id="KW-0472">Membrane</keyword>
<dbReference type="KEGG" id="samy:DB32_001231"/>
<protein>
    <submittedName>
        <fullName evidence="2">Uncharacterized protein</fullName>
    </submittedName>
</protein>
<dbReference type="RefSeq" id="WP_053231465.1">
    <property type="nucleotide sequence ID" value="NZ_CP011125.1"/>
</dbReference>
<name>A0A0F6YHJ0_9BACT</name>